<evidence type="ECO:0000313" key="10">
    <source>
        <dbReference type="Proteomes" id="UP000176222"/>
    </source>
</evidence>
<dbReference type="Proteomes" id="UP000176222">
    <property type="component" value="Unassembled WGS sequence"/>
</dbReference>
<organism evidence="9 10">
    <name type="scientific">Candidatus Vogelbacteria bacterium RIFOXYB1_FULL_42_16</name>
    <dbReference type="NCBI Taxonomy" id="1802436"/>
    <lineage>
        <taxon>Bacteria</taxon>
        <taxon>Candidatus Vogeliibacteriota</taxon>
    </lineage>
</organism>
<protein>
    <recommendedName>
        <fullName evidence="11">Oligoendopeptidase F</fullName>
    </recommendedName>
</protein>
<dbReference type="SUPFAM" id="SSF55486">
    <property type="entry name" value="Metalloproteases ('zincins'), catalytic domain"/>
    <property type="match status" value="1"/>
</dbReference>
<reference evidence="9 10" key="1">
    <citation type="journal article" date="2016" name="Nat. Commun.">
        <title>Thousands of microbial genomes shed light on interconnected biogeochemical processes in an aquifer system.</title>
        <authorList>
            <person name="Anantharaman K."/>
            <person name="Brown C.T."/>
            <person name="Hug L.A."/>
            <person name="Sharon I."/>
            <person name="Castelle C.J."/>
            <person name="Probst A.J."/>
            <person name="Thomas B.C."/>
            <person name="Singh A."/>
            <person name="Wilkins M.J."/>
            <person name="Karaoz U."/>
            <person name="Brodie E.L."/>
            <person name="Williams K.H."/>
            <person name="Hubbard S.S."/>
            <person name="Banfield J.F."/>
        </authorList>
    </citation>
    <scope>NUCLEOTIDE SEQUENCE [LARGE SCALE GENOMIC DNA]</scope>
</reference>
<dbReference type="GO" id="GO:0006508">
    <property type="term" value="P:proteolysis"/>
    <property type="evidence" value="ECO:0007669"/>
    <property type="project" value="UniProtKB-KW"/>
</dbReference>
<dbReference type="Gene3D" id="1.10.1370.20">
    <property type="entry name" value="Oligoendopeptidase f, C-terminal domain"/>
    <property type="match status" value="1"/>
</dbReference>
<evidence type="ECO:0000256" key="6">
    <source>
        <dbReference type="RuleBase" id="RU003435"/>
    </source>
</evidence>
<keyword evidence="5 6" id="KW-0482">Metalloprotease</keyword>
<dbReference type="AlphaFoldDB" id="A0A1G2QCC9"/>
<accession>A0A1G2QCC9</accession>
<dbReference type="CDD" id="cd09610">
    <property type="entry name" value="M3B_PepF"/>
    <property type="match status" value="1"/>
</dbReference>
<dbReference type="InterPro" id="IPR001567">
    <property type="entry name" value="Pept_M3A_M3B_dom"/>
</dbReference>
<feature type="domain" description="Peptidase M3A/M3B catalytic" evidence="7">
    <location>
        <begin position="332"/>
        <end position="573"/>
    </location>
</feature>
<keyword evidence="4 6" id="KW-0862">Zinc</keyword>
<keyword evidence="2 6" id="KW-0479">Metal-binding</keyword>
<dbReference type="GO" id="GO:0046872">
    <property type="term" value="F:metal ion binding"/>
    <property type="evidence" value="ECO:0007669"/>
    <property type="project" value="UniProtKB-UniRule"/>
</dbReference>
<sequence>MTIKTAWNLSPLFSGLDDPKLAEVAKASTMTVEAFARKWQDRDDWLVNPTILKEVLDEYERLMHDQGHNSLAMYYLWLSSELNQGDTQIRAKLNQARHLAQNLTNKTQFFGLRLARVSTKIQTEFLQHPELKNYQHFLANVFATAPYLLSEAEEKILNLNSGVAYGNWIQMTESSLSKEEREIAGQKRGFAEITGLISSQDKKIHQEAVKAFDEFLAKKIDMAEAEINSVLEYKKIDDELRGTTRPDQLRHLEDDLETITVDTMLALVTDHFQLAHDFYQLKAKLLGQTKLAYHERTIPYGQIGRHYEFTEAVAIVEKTLLAVSPKLAEKFKNLLTNGQVDALPKTGKNGGAFCAHDLLSAPTYVFLNHTGEFKDVLTLAHEMGHALNNELMREKLNALDFGGPISTAEVASTLVELLVAEELEAGVDEETKLALLVSRLDDDIATIFRQVSAYHFEQSLHEDFRQTGFLSAQNIGQLFKQKMTDYLGPAVSFETQHEKWWIYWSHFRRYFYVYSYASGLLIAKALRNKLREDKNFIDKIIEILSAGSSLAPKDIFAHAGLDIGQPDFWQKGLAETSRDLATAVALAKKLGKI</sequence>
<evidence type="ECO:0000256" key="3">
    <source>
        <dbReference type="ARBA" id="ARBA00022801"/>
    </source>
</evidence>
<evidence type="ECO:0000256" key="5">
    <source>
        <dbReference type="ARBA" id="ARBA00023049"/>
    </source>
</evidence>
<dbReference type="InterPro" id="IPR042088">
    <property type="entry name" value="OligoPept_F_C"/>
</dbReference>
<keyword evidence="1 6" id="KW-0645">Protease</keyword>
<dbReference type="Pfam" id="PF01432">
    <property type="entry name" value="Peptidase_M3"/>
    <property type="match status" value="1"/>
</dbReference>
<dbReference type="Gene3D" id="1.20.140.70">
    <property type="entry name" value="Oligopeptidase f, N-terminal domain"/>
    <property type="match status" value="1"/>
</dbReference>
<evidence type="ECO:0000313" key="9">
    <source>
        <dbReference type="EMBL" id="OHA58063.1"/>
    </source>
</evidence>
<comment type="caution">
    <text evidence="9">The sequence shown here is derived from an EMBL/GenBank/DDBJ whole genome shotgun (WGS) entry which is preliminary data.</text>
</comment>
<evidence type="ECO:0000256" key="1">
    <source>
        <dbReference type="ARBA" id="ARBA00022670"/>
    </source>
</evidence>
<dbReference type="InterPro" id="IPR013647">
    <property type="entry name" value="OligopepF_N_dom"/>
</dbReference>
<dbReference type="EMBL" id="MHTH01000015">
    <property type="protein sequence ID" value="OHA58063.1"/>
    <property type="molecule type" value="Genomic_DNA"/>
</dbReference>
<name>A0A1G2QCC9_9BACT</name>
<dbReference type="STRING" id="1802436.A2370_01740"/>
<comment type="similarity">
    <text evidence="6">Belongs to the peptidase M3 family.</text>
</comment>
<keyword evidence="3 6" id="KW-0378">Hydrolase</keyword>
<proteinExistence type="inferred from homology"/>
<feature type="domain" description="Oligopeptidase F N-terminal" evidence="8">
    <location>
        <begin position="118"/>
        <end position="172"/>
    </location>
</feature>
<dbReference type="Pfam" id="PF08439">
    <property type="entry name" value="Peptidase_M3_N"/>
    <property type="match status" value="1"/>
</dbReference>
<evidence type="ECO:0000259" key="8">
    <source>
        <dbReference type="Pfam" id="PF08439"/>
    </source>
</evidence>
<evidence type="ECO:0000256" key="2">
    <source>
        <dbReference type="ARBA" id="ARBA00022723"/>
    </source>
</evidence>
<comment type="cofactor">
    <cofactor evidence="6">
        <name>Zn(2+)</name>
        <dbReference type="ChEBI" id="CHEBI:29105"/>
    </cofactor>
    <text evidence="6">Binds 1 zinc ion.</text>
</comment>
<evidence type="ECO:0000259" key="7">
    <source>
        <dbReference type="Pfam" id="PF01432"/>
    </source>
</evidence>
<gene>
    <name evidence="9" type="ORF">A2370_01740</name>
</gene>
<evidence type="ECO:0008006" key="11">
    <source>
        <dbReference type="Google" id="ProtNLM"/>
    </source>
</evidence>
<dbReference type="GO" id="GO:0004222">
    <property type="term" value="F:metalloendopeptidase activity"/>
    <property type="evidence" value="ECO:0007669"/>
    <property type="project" value="InterPro"/>
</dbReference>
<evidence type="ECO:0000256" key="4">
    <source>
        <dbReference type="ARBA" id="ARBA00022833"/>
    </source>
</evidence>